<evidence type="ECO:0000313" key="3">
    <source>
        <dbReference type="Proteomes" id="UP000636579"/>
    </source>
</evidence>
<reference evidence="2 3" key="1">
    <citation type="submission" date="2020-10" db="EMBL/GenBank/DDBJ databases">
        <title>Sequencing the genomes of 1000 actinobacteria strains.</title>
        <authorList>
            <person name="Klenk H.-P."/>
        </authorList>
    </citation>
    <scope>NUCLEOTIDE SEQUENCE [LARGE SCALE GENOMIC DNA]</scope>
    <source>
        <strain evidence="2 3">DSM 15474</strain>
    </source>
</reference>
<proteinExistence type="predicted"/>
<organism evidence="2 3">
    <name type="scientific">Nesterenkonia halotolerans</name>
    <dbReference type="NCBI Taxonomy" id="225325"/>
    <lineage>
        <taxon>Bacteria</taxon>
        <taxon>Bacillati</taxon>
        <taxon>Actinomycetota</taxon>
        <taxon>Actinomycetes</taxon>
        <taxon>Micrococcales</taxon>
        <taxon>Micrococcaceae</taxon>
        <taxon>Nesterenkonia</taxon>
    </lineage>
</organism>
<gene>
    <name evidence="2" type="ORF">H4W26_001876</name>
</gene>
<dbReference type="InterPro" id="IPR027395">
    <property type="entry name" value="WH_DNA-bd_dom"/>
</dbReference>
<keyword evidence="3" id="KW-1185">Reference proteome</keyword>
<evidence type="ECO:0000313" key="2">
    <source>
        <dbReference type="EMBL" id="MBE1515121.1"/>
    </source>
</evidence>
<dbReference type="InterPro" id="IPR036388">
    <property type="entry name" value="WH-like_DNA-bd_sf"/>
</dbReference>
<protein>
    <submittedName>
        <fullName evidence="2">DNA-binding MarR family transcriptional regulator</fullName>
    </submittedName>
</protein>
<dbReference type="SUPFAM" id="SSF46785">
    <property type="entry name" value="Winged helix' DNA-binding domain"/>
    <property type="match status" value="1"/>
</dbReference>
<dbReference type="GO" id="GO:0003677">
    <property type="term" value="F:DNA binding"/>
    <property type="evidence" value="ECO:0007669"/>
    <property type="project" value="UniProtKB-KW"/>
</dbReference>
<dbReference type="Proteomes" id="UP000636579">
    <property type="component" value="Unassembled WGS sequence"/>
</dbReference>
<feature type="domain" description="Winged helix DNA-binding" evidence="1">
    <location>
        <begin position="21"/>
        <end position="98"/>
    </location>
</feature>
<sequence>MGSEAEGPEPRFDPLIHAAHRLRICAMLSQAKGIEFAEIQERTGLSKSALSKQLTQLVSARYVTEEPFVRAGRSRLMLSLSELGRDAYTGHKQALTALLQEQDQDSTAQ</sequence>
<dbReference type="InterPro" id="IPR036390">
    <property type="entry name" value="WH_DNA-bd_sf"/>
</dbReference>
<dbReference type="InterPro" id="IPR011991">
    <property type="entry name" value="ArsR-like_HTH"/>
</dbReference>
<evidence type="ECO:0000259" key="1">
    <source>
        <dbReference type="Pfam" id="PF13601"/>
    </source>
</evidence>
<name>A0ABR9J7Z7_9MICC</name>
<dbReference type="CDD" id="cd00090">
    <property type="entry name" value="HTH_ARSR"/>
    <property type="match status" value="1"/>
</dbReference>
<keyword evidence="2" id="KW-0238">DNA-binding</keyword>
<accession>A0ABR9J7Z7</accession>
<dbReference type="Pfam" id="PF13601">
    <property type="entry name" value="HTH_34"/>
    <property type="match status" value="1"/>
</dbReference>
<dbReference type="EMBL" id="JADBEE010000001">
    <property type="protein sequence ID" value="MBE1515121.1"/>
    <property type="molecule type" value="Genomic_DNA"/>
</dbReference>
<dbReference type="RefSeq" id="WP_318779824.1">
    <property type="nucleotide sequence ID" value="NZ_JADBEE010000001.1"/>
</dbReference>
<dbReference type="Gene3D" id="1.10.10.10">
    <property type="entry name" value="Winged helix-like DNA-binding domain superfamily/Winged helix DNA-binding domain"/>
    <property type="match status" value="1"/>
</dbReference>
<comment type="caution">
    <text evidence="2">The sequence shown here is derived from an EMBL/GenBank/DDBJ whole genome shotgun (WGS) entry which is preliminary data.</text>
</comment>